<comment type="caution">
    <text evidence="1">The sequence shown here is derived from an EMBL/GenBank/DDBJ whole genome shotgun (WGS) entry which is preliminary data.</text>
</comment>
<proteinExistence type="predicted"/>
<dbReference type="EMBL" id="AZBU02000002">
    <property type="protein sequence ID" value="TKR93024.1"/>
    <property type="molecule type" value="Genomic_DNA"/>
</dbReference>
<gene>
    <name evidence="1" type="ORF">L596_007557</name>
</gene>
<evidence type="ECO:0000313" key="1">
    <source>
        <dbReference type="EMBL" id="TKR93024.1"/>
    </source>
</evidence>
<name>A0A4U5PAP8_STECR</name>
<sequence>MLPLFFRSEGSKFLPPANTQSAAPQSSTASSARFSLLCSSLDHQSGVFSISNLCDSTRVLSPCFLVLSRLFGSPSKRRSSALAYLLLTEATATPHANRFIFQKIHLIAIV</sequence>
<dbReference type="Proteomes" id="UP000298663">
    <property type="component" value="Unassembled WGS sequence"/>
</dbReference>
<protein>
    <submittedName>
        <fullName evidence="1">Uncharacterized protein</fullName>
    </submittedName>
</protein>
<reference evidence="1 2" key="1">
    <citation type="journal article" date="2015" name="Genome Biol.">
        <title>Comparative genomics of Steinernema reveals deeply conserved gene regulatory networks.</title>
        <authorList>
            <person name="Dillman A.R."/>
            <person name="Macchietto M."/>
            <person name="Porter C.F."/>
            <person name="Rogers A."/>
            <person name="Williams B."/>
            <person name="Antoshechkin I."/>
            <person name="Lee M.M."/>
            <person name="Goodwin Z."/>
            <person name="Lu X."/>
            <person name="Lewis E.E."/>
            <person name="Goodrich-Blair H."/>
            <person name="Stock S.P."/>
            <person name="Adams B.J."/>
            <person name="Sternberg P.W."/>
            <person name="Mortazavi A."/>
        </authorList>
    </citation>
    <scope>NUCLEOTIDE SEQUENCE [LARGE SCALE GENOMIC DNA]</scope>
    <source>
        <strain evidence="1 2">ALL</strain>
    </source>
</reference>
<reference evidence="1 2" key="2">
    <citation type="journal article" date="2019" name="G3 (Bethesda)">
        <title>Hybrid Assembly of the Genome of the Entomopathogenic Nematode Steinernema carpocapsae Identifies the X-Chromosome.</title>
        <authorList>
            <person name="Serra L."/>
            <person name="Macchietto M."/>
            <person name="Macias-Munoz A."/>
            <person name="McGill C.J."/>
            <person name="Rodriguez I.M."/>
            <person name="Rodriguez B."/>
            <person name="Murad R."/>
            <person name="Mortazavi A."/>
        </authorList>
    </citation>
    <scope>NUCLEOTIDE SEQUENCE [LARGE SCALE GENOMIC DNA]</scope>
    <source>
        <strain evidence="1 2">ALL</strain>
    </source>
</reference>
<evidence type="ECO:0000313" key="2">
    <source>
        <dbReference type="Proteomes" id="UP000298663"/>
    </source>
</evidence>
<dbReference type="AlphaFoldDB" id="A0A4U5PAP8"/>
<keyword evidence="2" id="KW-1185">Reference proteome</keyword>
<accession>A0A4U5PAP8</accession>
<organism evidence="1 2">
    <name type="scientific">Steinernema carpocapsae</name>
    <name type="common">Entomopathogenic nematode</name>
    <dbReference type="NCBI Taxonomy" id="34508"/>
    <lineage>
        <taxon>Eukaryota</taxon>
        <taxon>Metazoa</taxon>
        <taxon>Ecdysozoa</taxon>
        <taxon>Nematoda</taxon>
        <taxon>Chromadorea</taxon>
        <taxon>Rhabditida</taxon>
        <taxon>Tylenchina</taxon>
        <taxon>Panagrolaimomorpha</taxon>
        <taxon>Strongyloidoidea</taxon>
        <taxon>Steinernematidae</taxon>
        <taxon>Steinernema</taxon>
    </lineage>
</organism>